<feature type="transmembrane region" description="Helical" evidence="8">
    <location>
        <begin position="336"/>
        <end position="358"/>
    </location>
</feature>
<accession>A0A432L9Z9</accession>
<feature type="transmembrane region" description="Helical" evidence="8">
    <location>
        <begin position="119"/>
        <end position="140"/>
    </location>
</feature>
<feature type="transmembrane region" description="Helical" evidence="8">
    <location>
        <begin position="273"/>
        <end position="293"/>
    </location>
</feature>
<sequence length="373" mass="43646">MKETLHISNNQKINAFLLFFIVTATQIGVGIHGFQRVIYQDAKQDAWISVILSFLLAHIVVYIMMKTLDMYDSNDLYGIHIDIFGKYLGNFLNILYIFYCSSAFFVIVKNYTEVINTWVFPYLSSMFLCLSILSIIIYTFKGGFRVIIGICFFSFFFLLWIPPILIIPLKYSDLNYLLPILDNELKGILKGVMSMSFTIVGFEIINFVYPFLKNKTKYKRYVHLGMLFTLFLYLSIMFVSLTFFSGEQLMKTIWATLTLFGFIRLPFIERIEIITICLWMIIILPNLCLYMWAAYRGVQRMVNISVNKFLLIFSSIMFVSGIFINKRTDINLLNDWFGKYAFAVVFIYPFILFLCALLKRQIKKMQVSNSEKS</sequence>
<feature type="transmembrane region" description="Helical" evidence="8">
    <location>
        <begin position="221"/>
        <end position="244"/>
    </location>
</feature>
<dbReference type="AlphaFoldDB" id="A0A432L9Z9"/>
<evidence type="ECO:0000256" key="5">
    <source>
        <dbReference type="ARBA" id="ARBA00022692"/>
    </source>
</evidence>
<dbReference type="Proteomes" id="UP000287910">
    <property type="component" value="Unassembled WGS sequence"/>
</dbReference>
<feature type="transmembrane region" description="Helical" evidence="8">
    <location>
        <begin position="147"/>
        <end position="167"/>
    </location>
</feature>
<keyword evidence="4" id="KW-0309">Germination</keyword>
<evidence type="ECO:0000256" key="8">
    <source>
        <dbReference type="SAM" id="Phobius"/>
    </source>
</evidence>
<evidence type="ECO:0000313" key="10">
    <source>
        <dbReference type="Proteomes" id="UP000287910"/>
    </source>
</evidence>
<proteinExistence type="inferred from homology"/>
<evidence type="ECO:0000256" key="7">
    <source>
        <dbReference type="ARBA" id="ARBA00023136"/>
    </source>
</evidence>
<dbReference type="EMBL" id="RYYR01000018">
    <property type="protein sequence ID" value="RUL50899.1"/>
    <property type="molecule type" value="Genomic_DNA"/>
</dbReference>
<evidence type="ECO:0000256" key="4">
    <source>
        <dbReference type="ARBA" id="ARBA00022544"/>
    </source>
</evidence>
<feature type="transmembrane region" description="Helical" evidence="8">
    <location>
        <begin position="86"/>
        <end position="107"/>
    </location>
</feature>
<gene>
    <name evidence="9" type="ORF">EK386_13200</name>
</gene>
<dbReference type="PANTHER" id="PTHR34975">
    <property type="entry name" value="SPORE GERMINATION PROTEIN A2"/>
    <property type="match status" value="1"/>
</dbReference>
<organism evidence="9 10">
    <name type="scientific">Lysinibacillus antri</name>
    <dbReference type="NCBI Taxonomy" id="2498145"/>
    <lineage>
        <taxon>Bacteria</taxon>
        <taxon>Bacillati</taxon>
        <taxon>Bacillota</taxon>
        <taxon>Bacilli</taxon>
        <taxon>Bacillales</taxon>
        <taxon>Bacillaceae</taxon>
        <taxon>Lysinibacillus</taxon>
    </lineage>
</organism>
<dbReference type="NCBIfam" id="TIGR00912">
    <property type="entry name" value="2A0309"/>
    <property type="match status" value="1"/>
</dbReference>
<feature type="transmembrane region" description="Helical" evidence="8">
    <location>
        <begin position="187"/>
        <end position="209"/>
    </location>
</feature>
<reference evidence="9 10" key="1">
    <citation type="submission" date="2018-12" db="EMBL/GenBank/DDBJ databases">
        <title>Lysinibacillus antri sp. nov., isolated from a cave soil.</title>
        <authorList>
            <person name="Narsing Rao M.P."/>
            <person name="Zhang H."/>
            <person name="Dong Z.-Y."/>
            <person name="Niu X.-K."/>
            <person name="Zhang K."/>
            <person name="Fang B.-Z."/>
            <person name="Kang Y.-Q."/>
            <person name="Xiao M."/>
            <person name="Li W.-J."/>
        </authorList>
    </citation>
    <scope>NUCLEOTIDE SEQUENCE [LARGE SCALE GENOMIC DNA]</scope>
    <source>
        <strain evidence="9 10">SYSU K30002</strain>
    </source>
</reference>
<feature type="transmembrane region" description="Helical" evidence="8">
    <location>
        <begin position="305"/>
        <end position="324"/>
    </location>
</feature>
<comment type="subcellular location">
    <subcellularLocation>
        <location evidence="1">Membrane</location>
        <topology evidence="1">Multi-pass membrane protein</topology>
    </subcellularLocation>
</comment>
<evidence type="ECO:0000313" key="9">
    <source>
        <dbReference type="EMBL" id="RUL50899.1"/>
    </source>
</evidence>
<dbReference type="RefSeq" id="WP_126659650.1">
    <property type="nucleotide sequence ID" value="NZ_RYYR01000018.1"/>
</dbReference>
<evidence type="ECO:0000256" key="1">
    <source>
        <dbReference type="ARBA" id="ARBA00004141"/>
    </source>
</evidence>
<keyword evidence="5 8" id="KW-0812">Transmembrane</keyword>
<dbReference type="InterPro" id="IPR004761">
    <property type="entry name" value="Spore_GerAB"/>
</dbReference>
<evidence type="ECO:0000256" key="6">
    <source>
        <dbReference type="ARBA" id="ARBA00022989"/>
    </source>
</evidence>
<keyword evidence="10" id="KW-1185">Reference proteome</keyword>
<keyword evidence="7 8" id="KW-0472">Membrane</keyword>
<dbReference type="PANTHER" id="PTHR34975:SF2">
    <property type="entry name" value="SPORE GERMINATION PROTEIN A2"/>
    <property type="match status" value="1"/>
</dbReference>
<dbReference type="Pfam" id="PF03845">
    <property type="entry name" value="Spore_permease"/>
    <property type="match status" value="1"/>
</dbReference>
<comment type="caution">
    <text evidence="9">The sequence shown here is derived from an EMBL/GenBank/DDBJ whole genome shotgun (WGS) entry which is preliminary data.</text>
</comment>
<evidence type="ECO:0000256" key="3">
    <source>
        <dbReference type="ARBA" id="ARBA00022448"/>
    </source>
</evidence>
<dbReference type="Gene3D" id="1.20.1740.10">
    <property type="entry name" value="Amino acid/polyamine transporter I"/>
    <property type="match status" value="1"/>
</dbReference>
<protein>
    <submittedName>
        <fullName evidence="9">Spore gernimation protein</fullName>
    </submittedName>
</protein>
<dbReference type="GO" id="GO:0016020">
    <property type="term" value="C:membrane"/>
    <property type="evidence" value="ECO:0007669"/>
    <property type="project" value="UniProtKB-SubCell"/>
</dbReference>
<dbReference type="GO" id="GO:0009847">
    <property type="term" value="P:spore germination"/>
    <property type="evidence" value="ECO:0007669"/>
    <property type="project" value="InterPro"/>
</dbReference>
<comment type="similarity">
    <text evidence="2">Belongs to the amino acid-polyamine-organocation (APC) superfamily. Spore germination protein (SGP) (TC 2.A.3.9) family.</text>
</comment>
<feature type="transmembrane region" description="Helical" evidence="8">
    <location>
        <begin position="46"/>
        <end position="65"/>
    </location>
</feature>
<name>A0A432L9Z9_9BACI</name>
<keyword evidence="3" id="KW-0813">Transport</keyword>
<keyword evidence="6 8" id="KW-1133">Transmembrane helix</keyword>
<feature type="transmembrane region" description="Helical" evidence="8">
    <location>
        <begin position="12"/>
        <end position="34"/>
    </location>
</feature>
<evidence type="ECO:0000256" key="2">
    <source>
        <dbReference type="ARBA" id="ARBA00007998"/>
    </source>
</evidence>